<dbReference type="EMBL" id="MEUI01000042">
    <property type="protein sequence ID" value="OGC32909.1"/>
    <property type="molecule type" value="Genomic_DNA"/>
</dbReference>
<gene>
    <name evidence="2" type="ORF">A2462_00745</name>
</gene>
<dbReference type="NCBIfam" id="TIGR01764">
    <property type="entry name" value="excise"/>
    <property type="match status" value="1"/>
</dbReference>
<dbReference type="Gene3D" id="1.10.10.10">
    <property type="entry name" value="Winged helix-like DNA-binding domain superfamily/Winged helix DNA-binding domain"/>
    <property type="match status" value="1"/>
</dbReference>
<dbReference type="GO" id="GO:0003677">
    <property type="term" value="F:DNA binding"/>
    <property type="evidence" value="ECO:0007669"/>
    <property type="project" value="InterPro"/>
</dbReference>
<evidence type="ECO:0000259" key="1">
    <source>
        <dbReference type="Pfam" id="PF12728"/>
    </source>
</evidence>
<accession>A0A1F4TK15</accession>
<organism evidence="2 3">
    <name type="scientific">candidate division WOR-1 bacterium RIFOXYC2_FULL_41_25</name>
    <dbReference type="NCBI Taxonomy" id="1802586"/>
    <lineage>
        <taxon>Bacteria</taxon>
        <taxon>Bacillati</taxon>
        <taxon>Saganbacteria</taxon>
    </lineage>
</organism>
<sequence>MNKTWLTLQELSEYLSFSKEKLYILLRQGSLPAVKVGRHWRFNRLEIDQWMLKQRSDYNKELELQ</sequence>
<protein>
    <recommendedName>
        <fullName evidence="1">Helix-turn-helix domain-containing protein</fullName>
    </recommendedName>
</protein>
<name>A0A1F4TK15_UNCSA</name>
<evidence type="ECO:0000313" key="2">
    <source>
        <dbReference type="EMBL" id="OGC32909.1"/>
    </source>
</evidence>
<reference evidence="2 3" key="1">
    <citation type="journal article" date="2016" name="Nat. Commun.">
        <title>Thousands of microbial genomes shed light on interconnected biogeochemical processes in an aquifer system.</title>
        <authorList>
            <person name="Anantharaman K."/>
            <person name="Brown C.T."/>
            <person name="Hug L.A."/>
            <person name="Sharon I."/>
            <person name="Castelle C.J."/>
            <person name="Probst A.J."/>
            <person name="Thomas B.C."/>
            <person name="Singh A."/>
            <person name="Wilkins M.J."/>
            <person name="Karaoz U."/>
            <person name="Brodie E.L."/>
            <person name="Williams K.H."/>
            <person name="Hubbard S.S."/>
            <person name="Banfield J.F."/>
        </authorList>
    </citation>
    <scope>NUCLEOTIDE SEQUENCE [LARGE SCALE GENOMIC DNA]</scope>
</reference>
<feature type="domain" description="Helix-turn-helix" evidence="1">
    <location>
        <begin position="5"/>
        <end position="55"/>
    </location>
</feature>
<dbReference type="Pfam" id="PF12728">
    <property type="entry name" value="HTH_17"/>
    <property type="match status" value="1"/>
</dbReference>
<evidence type="ECO:0000313" key="3">
    <source>
        <dbReference type="Proteomes" id="UP000177309"/>
    </source>
</evidence>
<dbReference type="SUPFAM" id="SSF46955">
    <property type="entry name" value="Putative DNA-binding domain"/>
    <property type="match status" value="1"/>
</dbReference>
<dbReference type="InterPro" id="IPR010093">
    <property type="entry name" value="SinI_DNA-bd"/>
</dbReference>
<dbReference type="Proteomes" id="UP000177309">
    <property type="component" value="Unassembled WGS sequence"/>
</dbReference>
<dbReference type="AlphaFoldDB" id="A0A1F4TK15"/>
<dbReference type="InterPro" id="IPR036388">
    <property type="entry name" value="WH-like_DNA-bd_sf"/>
</dbReference>
<dbReference type="InterPro" id="IPR009061">
    <property type="entry name" value="DNA-bd_dom_put_sf"/>
</dbReference>
<dbReference type="InterPro" id="IPR041657">
    <property type="entry name" value="HTH_17"/>
</dbReference>
<proteinExistence type="predicted"/>
<comment type="caution">
    <text evidence="2">The sequence shown here is derived from an EMBL/GenBank/DDBJ whole genome shotgun (WGS) entry which is preliminary data.</text>
</comment>